<evidence type="ECO:0000313" key="2">
    <source>
        <dbReference type="Proteomes" id="UP000774326"/>
    </source>
</evidence>
<reference evidence="1" key="2">
    <citation type="submission" date="2021-01" db="EMBL/GenBank/DDBJ databases">
        <authorList>
            <person name="Schikora-Tamarit M.A."/>
        </authorList>
    </citation>
    <scope>NUCLEOTIDE SEQUENCE</scope>
    <source>
        <strain evidence="1">CBS2887</strain>
    </source>
</reference>
<keyword evidence="2" id="KW-1185">Reference proteome</keyword>
<organism evidence="1 2">
    <name type="scientific">Wickerhamomyces pijperi</name>
    <name type="common">Yeast</name>
    <name type="synonym">Pichia pijperi</name>
    <dbReference type="NCBI Taxonomy" id="599730"/>
    <lineage>
        <taxon>Eukaryota</taxon>
        <taxon>Fungi</taxon>
        <taxon>Dikarya</taxon>
        <taxon>Ascomycota</taxon>
        <taxon>Saccharomycotina</taxon>
        <taxon>Saccharomycetes</taxon>
        <taxon>Phaffomycetales</taxon>
        <taxon>Wickerhamomycetaceae</taxon>
        <taxon>Wickerhamomyces</taxon>
    </lineage>
</organism>
<comment type="caution">
    <text evidence="1">The sequence shown here is derived from an EMBL/GenBank/DDBJ whole genome shotgun (WGS) entry which is preliminary data.</text>
</comment>
<dbReference type="EMBL" id="JAEUBG010002986">
    <property type="protein sequence ID" value="KAH3683701.1"/>
    <property type="molecule type" value="Genomic_DNA"/>
</dbReference>
<protein>
    <submittedName>
        <fullName evidence="1">Uncharacterized protein</fullName>
    </submittedName>
</protein>
<evidence type="ECO:0000313" key="1">
    <source>
        <dbReference type="EMBL" id="KAH3683701.1"/>
    </source>
</evidence>
<sequence>MDSEPPSSKPLGNVPPWRDFNLSTFSDSAHQNIGDLFSNKRQRPSENVFVVRQMVRMWREVELTDVHSVAPVLQNGTFVFIRVGVVWSREQSQQSWEPSGIGLTIHSVPGILHFMRSDHRQQIVSLQERRNSLERVGIRTTSQVVWSESCTVQFLVIVLQRIRPKQITKQTSCWRFPESIDSVDVVRRL</sequence>
<dbReference type="AlphaFoldDB" id="A0A9P8TLY0"/>
<gene>
    <name evidence="1" type="ORF">WICPIJ_005320</name>
</gene>
<name>A0A9P8TLY0_WICPI</name>
<accession>A0A9P8TLY0</accession>
<reference evidence="1" key="1">
    <citation type="journal article" date="2021" name="Open Biol.">
        <title>Shared evolutionary footprints suggest mitochondrial oxidative damage underlies multiple complex I losses in fungi.</title>
        <authorList>
            <person name="Schikora-Tamarit M.A."/>
            <person name="Marcet-Houben M."/>
            <person name="Nosek J."/>
            <person name="Gabaldon T."/>
        </authorList>
    </citation>
    <scope>NUCLEOTIDE SEQUENCE</scope>
    <source>
        <strain evidence="1">CBS2887</strain>
    </source>
</reference>
<dbReference type="Proteomes" id="UP000774326">
    <property type="component" value="Unassembled WGS sequence"/>
</dbReference>
<proteinExistence type="predicted"/>